<dbReference type="GO" id="GO:0042101">
    <property type="term" value="C:T cell receptor complex"/>
    <property type="evidence" value="ECO:0007669"/>
    <property type="project" value="UniProtKB-KW"/>
</dbReference>
<keyword evidence="5" id="KW-0391">Immunity</keyword>
<dbReference type="SUPFAM" id="SSF48726">
    <property type="entry name" value="Immunoglobulin"/>
    <property type="match status" value="1"/>
</dbReference>
<dbReference type="InterPro" id="IPR051287">
    <property type="entry name" value="TCR_variable_region"/>
</dbReference>
<dbReference type="Gene3D" id="2.60.40.10">
    <property type="entry name" value="Immunoglobulins"/>
    <property type="match status" value="1"/>
</dbReference>
<evidence type="ECO:0000313" key="8">
    <source>
        <dbReference type="Ensembl" id="ENSSGRP00000069491.1"/>
    </source>
</evidence>
<keyword evidence="4" id="KW-0393">Immunoglobulin domain</keyword>
<keyword evidence="5" id="KW-1279">T cell receptor</keyword>
<dbReference type="Proteomes" id="UP000472262">
    <property type="component" value="Unassembled WGS sequence"/>
</dbReference>
<dbReference type="GO" id="GO:0002250">
    <property type="term" value="P:adaptive immune response"/>
    <property type="evidence" value="ECO:0007669"/>
    <property type="project" value="UniProtKB-KW"/>
</dbReference>
<evidence type="ECO:0000256" key="4">
    <source>
        <dbReference type="ARBA" id="ARBA00023319"/>
    </source>
</evidence>
<sequence>MERCFLLILIFTPGILSDSIQPKDKESTIYRTEEERVTLSCSYDTSSSYVYLYWYRQYPNREPEYLLYKGARTWSSYEDIPDRFQSTTSQTSTELTIKSVTLSDSALYYCALRVAAQ</sequence>
<evidence type="ECO:0000256" key="6">
    <source>
        <dbReference type="SAM" id="SignalP"/>
    </source>
</evidence>
<reference evidence="8" key="1">
    <citation type="submission" date="2025-08" db="UniProtKB">
        <authorList>
            <consortium name="Ensembl"/>
        </authorList>
    </citation>
    <scope>IDENTIFICATION</scope>
</reference>
<evidence type="ECO:0000256" key="2">
    <source>
        <dbReference type="ARBA" id="ARBA00023130"/>
    </source>
</evidence>
<dbReference type="Ensembl" id="ENSSGRT00000074046.1">
    <property type="protein sequence ID" value="ENSSGRP00000069491.1"/>
    <property type="gene ID" value="ENSSGRG00000035587.1"/>
</dbReference>
<dbReference type="Pfam" id="PF07686">
    <property type="entry name" value="V-set"/>
    <property type="match status" value="1"/>
</dbReference>
<feature type="chain" id="PRO_5025383012" evidence="6">
    <location>
        <begin position="18"/>
        <end position="117"/>
    </location>
</feature>
<feature type="domain" description="Ig-like" evidence="7">
    <location>
        <begin position="13"/>
        <end position="117"/>
    </location>
</feature>
<evidence type="ECO:0000259" key="7">
    <source>
        <dbReference type="PROSITE" id="PS50835"/>
    </source>
</evidence>
<dbReference type="InParanoid" id="A0A672PZY1"/>
<keyword evidence="2" id="KW-1064">Adaptive immunity</keyword>
<dbReference type="InterPro" id="IPR007110">
    <property type="entry name" value="Ig-like_dom"/>
</dbReference>
<feature type="signal peptide" evidence="6">
    <location>
        <begin position="1"/>
        <end position="17"/>
    </location>
</feature>
<name>A0A672PZY1_SINGR</name>
<keyword evidence="1 6" id="KW-0732">Signal</keyword>
<reference evidence="8" key="2">
    <citation type="submission" date="2025-09" db="UniProtKB">
        <authorList>
            <consortium name="Ensembl"/>
        </authorList>
    </citation>
    <scope>IDENTIFICATION</scope>
</reference>
<evidence type="ECO:0000256" key="5">
    <source>
        <dbReference type="ARBA" id="ARBA00043266"/>
    </source>
</evidence>
<organism evidence="8 9">
    <name type="scientific">Sinocyclocheilus grahami</name>
    <name type="common">Dianchi golden-line fish</name>
    <name type="synonym">Barbus grahami</name>
    <dbReference type="NCBI Taxonomy" id="75366"/>
    <lineage>
        <taxon>Eukaryota</taxon>
        <taxon>Metazoa</taxon>
        <taxon>Chordata</taxon>
        <taxon>Craniata</taxon>
        <taxon>Vertebrata</taxon>
        <taxon>Euteleostomi</taxon>
        <taxon>Actinopterygii</taxon>
        <taxon>Neopterygii</taxon>
        <taxon>Teleostei</taxon>
        <taxon>Ostariophysi</taxon>
        <taxon>Cypriniformes</taxon>
        <taxon>Cyprinidae</taxon>
        <taxon>Cyprininae</taxon>
        <taxon>Sinocyclocheilus</taxon>
    </lineage>
</organism>
<evidence type="ECO:0000313" key="9">
    <source>
        <dbReference type="Proteomes" id="UP000472262"/>
    </source>
</evidence>
<dbReference type="InterPro" id="IPR013783">
    <property type="entry name" value="Ig-like_fold"/>
</dbReference>
<dbReference type="InterPro" id="IPR003599">
    <property type="entry name" value="Ig_sub"/>
</dbReference>
<keyword evidence="3" id="KW-0675">Receptor</keyword>
<evidence type="ECO:0000256" key="1">
    <source>
        <dbReference type="ARBA" id="ARBA00022729"/>
    </source>
</evidence>
<dbReference type="InterPro" id="IPR036179">
    <property type="entry name" value="Ig-like_dom_sf"/>
</dbReference>
<dbReference type="PROSITE" id="PS50835">
    <property type="entry name" value="IG_LIKE"/>
    <property type="match status" value="1"/>
</dbReference>
<dbReference type="PANTHER" id="PTHR19367:SF18">
    <property type="entry name" value="T CELL RECEPTOR ALPHA VARIABLE 16"/>
    <property type="match status" value="1"/>
</dbReference>
<protein>
    <submittedName>
        <fullName evidence="8">T-cell receptor alpha/delta variable 23.1.2</fullName>
    </submittedName>
</protein>
<evidence type="ECO:0000256" key="3">
    <source>
        <dbReference type="ARBA" id="ARBA00023170"/>
    </source>
</evidence>
<accession>A0A672PZY1</accession>
<dbReference type="AlphaFoldDB" id="A0A672PZY1"/>
<dbReference type="SMART" id="SM00409">
    <property type="entry name" value="IG"/>
    <property type="match status" value="1"/>
</dbReference>
<dbReference type="PANTHER" id="PTHR19367">
    <property type="entry name" value="T-CELL RECEPTOR ALPHA CHAIN V REGION"/>
    <property type="match status" value="1"/>
</dbReference>
<keyword evidence="9" id="KW-1185">Reference proteome</keyword>
<dbReference type="OMA" id="ELEFILY"/>
<proteinExistence type="predicted"/>
<dbReference type="InterPro" id="IPR013106">
    <property type="entry name" value="Ig_V-set"/>
</dbReference>
<dbReference type="SMART" id="SM00406">
    <property type="entry name" value="IGv"/>
    <property type="match status" value="1"/>
</dbReference>